<sequence>MTANKAIYVELNMRTDLETLWRRTQVPELHASWDLRFSEIVYVPRPDEARPQRFLYRTRIGFGLSIAGTGETRSAGAAAGPRLSTLVFDSDHPWSLIRRGAGYWRYVPHADGTVTFLTRYDYATRFGGVGRCFDRLVFRPLFGWATAWSFDRLRLWLEEDRRPRETLERALLHYGCLLALIGVWIYQGAVPKLLHASGAELELLRDAGMTEQVAVAALRALGGAEALLGLLAWPLRRRKSLYVVQAVLLLLLAAAALTIRPGLAAEPFNPVALTLPLLGLCLAAGLTRLRLPDARRCMRAPRADGRLHHACIVVDGSADHDQAASDPCAADGTGGAS</sequence>
<feature type="transmembrane region" description="Helical" evidence="1">
    <location>
        <begin position="171"/>
        <end position="189"/>
    </location>
</feature>
<keyword evidence="1" id="KW-0812">Transmembrane</keyword>
<feature type="transmembrane region" description="Helical" evidence="1">
    <location>
        <begin position="240"/>
        <end position="259"/>
    </location>
</feature>
<gene>
    <name evidence="2" type="ORF">IDH44_12300</name>
</gene>
<dbReference type="Proteomes" id="UP000621560">
    <property type="component" value="Unassembled WGS sequence"/>
</dbReference>
<keyword evidence="3" id="KW-1185">Reference proteome</keyword>
<accession>A0A927BTG6</accession>
<reference evidence="2" key="1">
    <citation type="submission" date="2020-09" db="EMBL/GenBank/DDBJ databases">
        <title>A novel bacterium of genus Paenibacillus, isolated from South China Sea.</title>
        <authorList>
            <person name="Huang H."/>
            <person name="Mo K."/>
            <person name="Hu Y."/>
        </authorList>
    </citation>
    <scope>NUCLEOTIDE SEQUENCE</scope>
    <source>
        <strain evidence="2">IB182496</strain>
    </source>
</reference>
<dbReference type="RefSeq" id="WP_190918057.1">
    <property type="nucleotide sequence ID" value="NZ_JACXIZ010000020.1"/>
</dbReference>
<dbReference type="AlphaFoldDB" id="A0A927BTG6"/>
<feature type="transmembrane region" description="Helical" evidence="1">
    <location>
        <begin position="271"/>
        <end position="289"/>
    </location>
</feature>
<evidence type="ECO:0000256" key="1">
    <source>
        <dbReference type="SAM" id="Phobius"/>
    </source>
</evidence>
<keyword evidence="1" id="KW-0472">Membrane</keyword>
<comment type="caution">
    <text evidence="2">The sequence shown here is derived from an EMBL/GenBank/DDBJ whole genome shotgun (WGS) entry which is preliminary data.</text>
</comment>
<evidence type="ECO:0000313" key="2">
    <source>
        <dbReference type="EMBL" id="MBD2845977.1"/>
    </source>
</evidence>
<feature type="transmembrane region" description="Helical" evidence="1">
    <location>
        <begin position="213"/>
        <end position="233"/>
    </location>
</feature>
<name>A0A927BTG6_9BACL</name>
<organism evidence="2 3">
    <name type="scientific">Paenibacillus sabuli</name>
    <dbReference type="NCBI Taxonomy" id="2772509"/>
    <lineage>
        <taxon>Bacteria</taxon>
        <taxon>Bacillati</taxon>
        <taxon>Bacillota</taxon>
        <taxon>Bacilli</taxon>
        <taxon>Bacillales</taxon>
        <taxon>Paenibacillaceae</taxon>
        <taxon>Paenibacillus</taxon>
    </lineage>
</organism>
<keyword evidence="1" id="KW-1133">Transmembrane helix</keyword>
<evidence type="ECO:0000313" key="3">
    <source>
        <dbReference type="Proteomes" id="UP000621560"/>
    </source>
</evidence>
<dbReference type="InterPro" id="IPR025695">
    <property type="entry name" value="DoxX-like"/>
</dbReference>
<protein>
    <submittedName>
        <fullName evidence="2">DoxX-like family protein</fullName>
    </submittedName>
</protein>
<dbReference type="EMBL" id="JACXIZ010000020">
    <property type="protein sequence ID" value="MBD2845977.1"/>
    <property type="molecule type" value="Genomic_DNA"/>
</dbReference>
<proteinExistence type="predicted"/>
<dbReference type="Pfam" id="PF13781">
    <property type="entry name" value="DoxX_3"/>
    <property type="match status" value="1"/>
</dbReference>